<dbReference type="Pfam" id="PF00440">
    <property type="entry name" value="TetR_N"/>
    <property type="match status" value="1"/>
</dbReference>
<dbReference type="PRINTS" id="PR00455">
    <property type="entry name" value="HTHTETR"/>
</dbReference>
<evidence type="ECO:0000256" key="3">
    <source>
        <dbReference type="ARBA" id="ARBA00023125"/>
    </source>
</evidence>
<keyword evidence="4" id="KW-0804">Transcription</keyword>
<feature type="DNA-binding region" description="H-T-H motif" evidence="5">
    <location>
        <begin position="41"/>
        <end position="60"/>
    </location>
</feature>
<organism evidence="7 8">
    <name type="scientific">Brevibacillus borstelensis AK1</name>
    <dbReference type="NCBI Taxonomy" id="1300222"/>
    <lineage>
        <taxon>Bacteria</taxon>
        <taxon>Bacillati</taxon>
        <taxon>Bacillota</taxon>
        <taxon>Bacilli</taxon>
        <taxon>Bacillales</taxon>
        <taxon>Paenibacillaceae</taxon>
        <taxon>Brevibacillus</taxon>
    </lineage>
</organism>
<dbReference type="SUPFAM" id="SSF48498">
    <property type="entry name" value="Tetracyclin repressor-like, C-terminal domain"/>
    <property type="match status" value="1"/>
</dbReference>
<dbReference type="InterPro" id="IPR001647">
    <property type="entry name" value="HTH_TetR"/>
</dbReference>
<comment type="caution">
    <text evidence="7">The sequence shown here is derived from an EMBL/GenBank/DDBJ whole genome shotgun (WGS) entry which is preliminary data.</text>
</comment>
<evidence type="ECO:0000256" key="5">
    <source>
        <dbReference type="PROSITE-ProRule" id="PRU00335"/>
    </source>
</evidence>
<dbReference type="EMBL" id="APBN01000009">
    <property type="protein sequence ID" value="EMT51186.1"/>
    <property type="molecule type" value="Genomic_DNA"/>
</dbReference>
<dbReference type="AlphaFoldDB" id="M8DW17"/>
<dbReference type="PANTHER" id="PTHR30055">
    <property type="entry name" value="HTH-TYPE TRANSCRIPTIONAL REGULATOR RUTR"/>
    <property type="match status" value="1"/>
</dbReference>
<dbReference type="InterPro" id="IPR050109">
    <property type="entry name" value="HTH-type_TetR-like_transc_reg"/>
</dbReference>
<dbReference type="STRING" id="1300222.I532_18237"/>
<dbReference type="Gene3D" id="1.10.10.60">
    <property type="entry name" value="Homeodomain-like"/>
    <property type="match status" value="1"/>
</dbReference>
<evidence type="ECO:0000256" key="4">
    <source>
        <dbReference type="ARBA" id="ARBA00023163"/>
    </source>
</evidence>
<sequence>MIGKYEKQNRFLNFREGAGIVQERIIQLAIREIHTKGLKFTMAELARQAGMSTKTLYGYFSSKEELISVIIERGVKKLQQKEAEIIGRTDIDLTEKLKLLLALVPSGFGSTHIRLWYELKRYYPEQWALVEDCLQNEWEHVRNILERGMAEGTFQRVSIPVFIHMYIGSLEHLVDRQVVEETNMTMADALDAMIEILLHGIAGGGKKEGQR</sequence>
<evidence type="ECO:0000256" key="1">
    <source>
        <dbReference type="ARBA" id="ARBA00022491"/>
    </source>
</evidence>
<accession>M8DW17</accession>
<evidence type="ECO:0000313" key="8">
    <source>
        <dbReference type="Proteomes" id="UP000012081"/>
    </source>
</evidence>
<dbReference type="PATRIC" id="fig|1300222.3.peg.3824"/>
<keyword evidence="2" id="KW-0805">Transcription regulation</keyword>
<keyword evidence="8" id="KW-1185">Reference proteome</keyword>
<gene>
    <name evidence="7" type="ORF">I532_18237</name>
</gene>
<keyword evidence="3 5" id="KW-0238">DNA-binding</keyword>
<dbReference type="GO" id="GO:0003700">
    <property type="term" value="F:DNA-binding transcription factor activity"/>
    <property type="evidence" value="ECO:0007669"/>
    <property type="project" value="TreeGrafter"/>
</dbReference>
<reference evidence="7 8" key="1">
    <citation type="submission" date="2013-03" db="EMBL/GenBank/DDBJ databases">
        <title>Assembly of a new bacterial strain Brevibacillus borstelensis AK1.</title>
        <authorList>
            <person name="Rajan I."/>
            <person name="PoliReddy D."/>
            <person name="Sugumar T."/>
            <person name="Rathinam K."/>
            <person name="Alqarawi S."/>
            <person name="Khalil A.B."/>
            <person name="Sivakumar N."/>
        </authorList>
    </citation>
    <scope>NUCLEOTIDE SEQUENCE [LARGE SCALE GENOMIC DNA]</scope>
    <source>
        <strain evidence="7 8">AK1</strain>
    </source>
</reference>
<evidence type="ECO:0000313" key="7">
    <source>
        <dbReference type="EMBL" id="EMT51186.1"/>
    </source>
</evidence>
<dbReference type="InterPro" id="IPR036271">
    <property type="entry name" value="Tet_transcr_reg_TetR-rel_C_sf"/>
</dbReference>
<feature type="domain" description="HTH tetR-type" evidence="6">
    <location>
        <begin position="19"/>
        <end position="78"/>
    </location>
</feature>
<dbReference type="PANTHER" id="PTHR30055:SF175">
    <property type="entry name" value="HTH-TYPE TRANSCRIPTIONAL REPRESSOR KSTR2"/>
    <property type="match status" value="1"/>
</dbReference>
<dbReference type="GO" id="GO:0000976">
    <property type="term" value="F:transcription cis-regulatory region binding"/>
    <property type="evidence" value="ECO:0007669"/>
    <property type="project" value="TreeGrafter"/>
</dbReference>
<dbReference type="SUPFAM" id="SSF46689">
    <property type="entry name" value="Homeodomain-like"/>
    <property type="match status" value="1"/>
</dbReference>
<dbReference type="Gene3D" id="1.10.357.10">
    <property type="entry name" value="Tetracycline Repressor, domain 2"/>
    <property type="match status" value="1"/>
</dbReference>
<evidence type="ECO:0000256" key="2">
    <source>
        <dbReference type="ARBA" id="ARBA00023015"/>
    </source>
</evidence>
<protein>
    <submittedName>
        <fullName evidence="7">Transcriptional regulator</fullName>
    </submittedName>
</protein>
<dbReference type="PROSITE" id="PS50977">
    <property type="entry name" value="HTH_TETR_2"/>
    <property type="match status" value="1"/>
</dbReference>
<dbReference type="InterPro" id="IPR009057">
    <property type="entry name" value="Homeodomain-like_sf"/>
</dbReference>
<keyword evidence="1" id="KW-0678">Repressor</keyword>
<name>M8DW17_9BACL</name>
<dbReference type="Proteomes" id="UP000012081">
    <property type="component" value="Unassembled WGS sequence"/>
</dbReference>
<proteinExistence type="predicted"/>
<evidence type="ECO:0000259" key="6">
    <source>
        <dbReference type="PROSITE" id="PS50977"/>
    </source>
</evidence>